<name>A0A8A1MHA6_AJECA</name>
<gene>
    <name evidence="1" type="ORF">I7I51_06707</name>
</gene>
<reference evidence="1" key="1">
    <citation type="submission" date="2021-01" db="EMBL/GenBank/DDBJ databases">
        <title>Chromosome-level genome assembly of a human fungal pathogen reveals clustering of transcriptionally co-regulated genes.</title>
        <authorList>
            <person name="Voorhies M."/>
            <person name="Cohen S."/>
            <person name="Shea T.P."/>
            <person name="Petrus S."/>
            <person name="Munoz J.F."/>
            <person name="Poplawski S."/>
            <person name="Goldman W.E."/>
            <person name="Michael T."/>
            <person name="Cuomo C.A."/>
            <person name="Sil A."/>
            <person name="Beyhan S."/>
        </authorList>
    </citation>
    <scope>NUCLEOTIDE SEQUENCE</scope>
    <source>
        <strain evidence="1">WU24</strain>
    </source>
</reference>
<dbReference type="VEuPathDB" id="FungiDB:I7I51_06707"/>
<sequence>MPRNRYGNISKVLMRQKAAAEPFNIPSLCGLDVVLRFETSDKIACYVVEGEVSLEGERICNGLPFGHALWTQEPLYDFRAARAAGAIDMQEIIMINRFHDARRL</sequence>
<evidence type="ECO:0000313" key="1">
    <source>
        <dbReference type="EMBL" id="QSS65856.1"/>
    </source>
</evidence>
<accession>A0A8A1MHA6</accession>
<organism evidence="1 2">
    <name type="scientific">Ajellomyces capsulatus</name>
    <name type="common">Darling's disease fungus</name>
    <name type="synonym">Histoplasma capsulatum</name>
    <dbReference type="NCBI Taxonomy" id="5037"/>
    <lineage>
        <taxon>Eukaryota</taxon>
        <taxon>Fungi</taxon>
        <taxon>Dikarya</taxon>
        <taxon>Ascomycota</taxon>
        <taxon>Pezizomycotina</taxon>
        <taxon>Eurotiomycetes</taxon>
        <taxon>Eurotiomycetidae</taxon>
        <taxon>Onygenales</taxon>
        <taxon>Ajellomycetaceae</taxon>
        <taxon>Histoplasma</taxon>
    </lineage>
</organism>
<protein>
    <submittedName>
        <fullName evidence="1">Uncharacterized protein</fullName>
    </submittedName>
</protein>
<evidence type="ECO:0000313" key="2">
    <source>
        <dbReference type="Proteomes" id="UP000663671"/>
    </source>
</evidence>
<proteinExistence type="predicted"/>
<dbReference type="EMBL" id="CP069115">
    <property type="protein sequence ID" value="QSS65856.1"/>
    <property type="molecule type" value="Genomic_DNA"/>
</dbReference>
<dbReference type="AlphaFoldDB" id="A0A8A1MHA6"/>
<dbReference type="Proteomes" id="UP000663671">
    <property type="component" value="Chromosome 3"/>
</dbReference>